<dbReference type="Pfam" id="PF07238">
    <property type="entry name" value="PilZ"/>
    <property type="match status" value="1"/>
</dbReference>
<accession>A0A502FD66</accession>
<name>A0A502FD66_9PROT</name>
<dbReference type="Gene3D" id="2.40.10.220">
    <property type="entry name" value="predicted glycosyltransferase like domains"/>
    <property type="match status" value="1"/>
</dbReference>
<sequence length="83" mass="8427">MPEGGEEVEIRDASRGGAALASAWEPAPGTPLEMAVPGLDGTLPARVVRSGNGAVAIAFRQDTTSMGLADRMLERIAGPPLAA</sequence>
<dbReference type="EMBL" id="RCZP01000035">
    <property type="protein sequence ID" value="TPG47304.1"/>
    <property type="molecule type" value="Genomic_DNA"/>
</dbReference>
<comment type="caution">
    <text evidence="3">The sequence shown here is derived from an EMBL/GenBank/DDBJ whole genome shotgun (WGS) entry which is preliminary data.</text>
</comment>
<evidence type="ECO:0000256" key="1">
    <source>
        <dbReference type="SAM" id="MobiDB-lite"/>
    </source>
</evidence>
<feature type="domain" description="PilZ" evidence="2">
    <location>
        <begin position="7"/>
        <end position="62"/>
    </location>
</feature>
<dbReference type="Proteomes" id="UP000317078">
    <property type="component" value="Unassembled WGS sequence"/>
</dbReference>
<feature type="region of interest" description="Disordered" evidence="1">
    <location>
        <begin position="1"/>
        <end position="29"/>
    </location>
</feature>
<dbReference type="GO" id="GO:0035438">
    <property type="term" value="F:cyclic-di-GMP binding"/>
    <property type="evidence" value="ECO:0007669"/>
    <property type="project" value="InterPro"/>
</dbReference>
<proteinExistence type="predicted"/>
<protein>
    <submittedName>
        <fullName evidence="3">PilZ domain-containing protein</fullName>
    </submittedName>
</protein>
<keyword evidence="4" id="KW-1185">Reference proteome</keyword>
<evidence type="ECO:0000313" key="4">
    <source>
        <dbReference type="Proteomes" id="UP000317078"/>
    </source>
</evidence>
<dbReference type="AlphaFoldDB" id="A0A502FD66"/>
<evidence type="ECO:0000259" key="2">
    <source>
        <dbReference type="Pfam" id="PF07238"/>
    </source>
</evidence>
<organism evidence="3 4">
    <name type="scientific">Muricoccus nepalensis</name>
    <dbReference type="NCBI Taxonomy" id="1854500"/>
    <lineage>
        <taxon>Bacteria</taxon>
        <taxon>Pseudomonadati</taxon>
        <taxon>Pseudomonadota</taxon>
        <taxon>Alphaproteobacteria</taxon>
        <taxon>Acetobacterales</taxon>
        <taxon>Roseomonadaceae</taxon>
        <taxon>Muricoccus</taxon>
    </lineage>
</organism>
<dbReference type="InterPro" id="IPR009875">
    <property type="entry name" value="PilZ_domain"/>
</dbReference>
<evidence type="ECO:0000313" key="3">
    <source>
        <dbReference type="EMBL" id="TPG47304.1"/>
    </source>
</evidence>
<gene>
    <name evidence="3" type="ORF">EAH89_23665</name>
</gene>
<reference evidence="3 4" key="1">
    <citation type="journal article" date="2019" name="Environ. Microbiol.">
        <title>Species interactions and distinct microbial communities in high Arctic permafrost affected cryosols are associated with the CH4 and CO2 gas fluxes.</title>
        <authorList>
            <person name="Altshuler I."/>
            <person name="Hamel J."/>
            <person name="Turney S."/>
            <person name="Magnuson E."/>
            <person name="Levesque R."/>
            <person name="Greer C."/>
            <person name="Whyte L.G."/>
        </authorList>
    </citation>
    <scope>NUCLEOTIDE SEQUENCE [LARGE SCALE GENOMIC DNA]</scope>
    <source>
        <strain evidence="3 4">S9.3B</strain>
    </source>
</reference>